<dbReference type="GO" id="GO:0004333">
    <property type="term" value="F:fumarate hydratase activity"/>
    <property type="evidence" value="ECO:0007669"/>
    <property type="project" value="UniProtKB-EC"/>
</dbReference>
<reference evidence="8 9" key="1">
    <citation type="journal article" date="2019" name="Nat. Microbiol.">
        <title>Mediterranean grassland soil C-N compound turnover is dependent on rainfall and depth, and is mediated by genomically divergent microorganisms.</title>
        <authorList>
            <person name="Diamond S."/>
            <person name="Andeer P.F."/>
            <person name="Li Z."/>
            <person name="Crits-Christoph A."/>
            <person name="Burstein D."/>
            <person name="Anantharaman K."/>
            <person name="Lane K.R."/>
            <person name="Thomas B.C."/>
            <person name="Pan C."/>
            <person name="Northen T.R."/>
            <person name="Banfield J.F."/>
        </authorList>
    </citation>
    <scope>NUCLEOTIDE SEQUENCE [LARGE SCALE GENOMIC DNA]</scope>
    <source>
        <strain evidence="8">NP_6</strain>
    </source>
</reference>
<feature type="domain" description="Fe-S hydro-lyase tartrate dehydratase alpha-type catalytic" evidence="7">
    <location>
        <begin position="11"/>
        <end position="277"/>
    </location>
</feature>
<protein>
    <submittedName>
        <fullName evidence="8">Fumarate hydratase</fullName>
        <ecNumber evidence="8">4.2.1.2</ecNumber>
    </submittedName>
</protein>
<comment type="caution">
    <text evidence="8">The sequence shown here is derived from an EMBL/GenBank/DDBJ whole genome shotgun (WGS) entry which is preliminary data.</text>
</comment>
<dbReference type="NCBIfam" id="TIGR00722">
    <property type="entry name" value="ttdA_fumA_fumB"/>
    <property type="match status" value="1"/>
</dbReference>
<dbReference type="Pfam" id="PF05681">
    <property type="entry name" value="Fumerase"/>
    <property type="match status" value="1"/>
</dbReference>
<evidence type="ECO:0000256" key="6">
    <source>
        <dbReference type="ARBA" id="ARBA00023239"/>
    </source>
</evidence>
<proteinExistence type="inferred from homology"/>
<dbReference type="InterPro" id="IPR004646">
    <property type="entry name" value="Fe-S_hydro-lyase_TtdA-typ_cat"/>
</dbReference>
<evidence type="ECO:0000259" key="7">
    <source>
        <dbReference type="Pfam" id="PF05681"/>
    </source>
</evidence>
<keyword evidence="4" id="KW-0408">Iron</keyword>
<name>A0A537JM02_9BACT</name>
<comment type="similarity">
    <text evidence="1">Belongs to the class-I fumarase family.</text>
</comment>
<dbReference type="AlphaFoldDB" id="A0A537JM02"/>
<evidence type="ECO:0000256" key="2">
    <source>
        <dbReference type="ARBA" id="ARBA00022485"/>
    </source>
</evidence>
<dbReference type="PANTHER" id="PTHR30389:SF17">
    <property type="entry name" value="L(+)-TARTRATE DEHYDRATASE SUBUNIT ALPHA-RELATED"/>
    <property type="match status" value="1"/>
</dbReference>
<evidence type="ECO:0000256" key="5">
    <source>
        <dbReference type="ARBA" id="ARBA00023014"/>
    </source>
</evidence>
<evidence type="ECO:0000313" key="9">
    <source>
        <dbReference type="Proteomes" id="UP000318093"/>
    </source>
</evidence>
<dbReference type="Proteomes" id="UP000318093">
    <property type="component" value="Unassembled WGS sequence"/>
</dbReference>
<dbReference type="InterPro" id="IPR051208">
    <property type="entry name" value="Class-I_Fumarase/Tartrate_DH"/>
</dbReference>
<keyword evidence="2" id="KW-0004">4Fe-4S</keyword>
<keyword evidence="3" id="KW-0479">Metal-binding</keyword>
<dbReference type="GO" id="GO:0046872">
    <property type="term" value="F:metal ion binding"/>
    <property type="evidence" value="ECO:0007669"/>
    <property type="project" value="UniProtKB-KW"/>
</dbReference>
<evidence type="ECO:0000256" key="1">
    <source>
        <dbReference type="ARBA" id="ARBA00008876"/>
    </source>
</evidence>
<sequence>MRTLDAAAITRAVRDLCITVNHRMGADMLAALERARAIEESEIGRSVLDRLLENARVAREKWFPICQDTGSAVIFADLGQDLHVTNGTLEDAINEGVRQGYREGYLRASIVRGPLDRVNTQDNTPAIIYYRIVPGDRLDLAMLAKGAGCDNMSRLAMLTPSDGFEGAAEFVTRSIAEAGPNPSPPLIVGVGMGGTFEQAALLSKRALLRPVGQPHPDPRLAEVEADLLRRINDLGIGPAGFGGRVTALAVHVESHPTHIASLPVAVNLDCHSHRAGRIVL</sequence>
<keyword evidence="5" id="KW-0411">Iron-sulfur</keyword>
<dbReference type="EMBL" id="VBAN01000076">
    <property type="protein sequence ID" value="TMI84156.1"/>
    <property type="molecule type" value="Genomic_DNA"/>
</dbReference>
<gene>
    <name evidence="8" type="ORF">E6H03_02585</name>
</gene>
<dbReference type="NCBIfam" id="NF004885">
    <property type="entry name" value="PRK06246.1"/>
    <property type="match status" value="1"/>
</dbReference>
<dbReference type="GO" id="GO:0051539">
    <property type="term" value="F:4 iron, 4 sulfur cluster binding"/>
    <property type="evidence" value="ECO:0007669"/>
    <property type="project" value="UniProtKB-KW"/>
</dbReference>
<organism evidence="8 9">
    <name type="scientific">Candidatus Segetimicrobium genomatis</name>
    <dbReference type="NCBI Taxonomy" id="2569760"/>
    <lineage>
        <taxon>Bacteria</taxon>
        <taxon>Bacillati</taxon>
        <taxon>Candidatus Sysuimicrobiota</taxon>
        <taxon>Candidatus Sysuimicrobiia</taxon>
        <taxon>Candidatus Sysuimicrobiales</taxon>
        <taxon>Candidatus Segetimicrobiaceae</taxon>
        <taxon>Candidatus Segetimicrobium</taxon>
    </lineage>
</organism>
<dbReference type="PANTHER" id="PTHR30389">
    <property type="entry name" value="FUMARATE HYDRATASE-RELATED"/>
    <property type="match status" value="1"/>
</dbReference>
<evidence type="ECO:0000256" key="3">
    <source>
        <dbReference type="ARBA" id="ARBA00022723"/>
    </source>
</evidence>
<keyword evidence="6 8" id="KW-0456">Lyase</keyword>
<dbReference type="EC" id="4.2.1.2" evidence="8"/>
<evidence type="ECO:0000256" key="4">
    <source>
        <dbReference type="ARBA" id="ARBA00023004"/>
    </source>
</evidence>
<evidence type="ECO:0000313" key="8">
    <source>
        <dbReference type="EMBL" id="TMI84156.1"/>
    </source>
</evidence>
<accession>A0A537JM02</accession>